<organism evidence="3 4">
    <name type="scientific">Limulus polyphemus</name>
    <name type="common">Atlantic horseshoe crab</name>
    <dbReference type="NCBI Taxonomy" id="6850"/>
    <lineage>
        <taxon>Eukaryota</taxon>
        <taxon>Metazoa</taxon>
        <taxon>Ecdysozoa</taxon>
        <taxon>Arthropoda</taxon>
        <taxon>Chelicerata</taxon>
        <taxon>Merostomata</taxon>
        <taxon>Xiphosura</taxon>
        <taxon>Limulidae</taxon>
        <taxon>Limulus</taxon>
    </lineage>
</organism>
<dbReference type="GeneID" id="106465918"/>
<dbReference type="Proteomes" id="UP000694941">
    <property type="component" value="Unplaced"/>
</dbReference>
<protein>
    <submittedName>
        <fullName evidence="4 5">GATOR complex protein DEPDC5-like isoform X1</fullName>
    </submittedName>
</protein>
<evidence type="ECO:0000313" key="3">
    <source>
        <dbReference type="Proteomes" id="UP000694941"/>
    </source>
</evidence>
<dbReference type="InterPro" id="IPR055213">
    <property type="entry name" value="IML1_double_psi_beta_barrel"/>
</dbReference>
<dbReference type="SMART" id="SM00049">
    <property type="entry name" value="DEP"/>
    <property type="match status" value="1"/>
</dbReference>
<dbReference type="RefSeq" id="XP_022249575.1">
    <property type="nucleotide sequence ID" value="XM_022393867.1"/>
</dbReference>
<evidence type="ECO:0000256" key="1">
    <source>
        <dbReference type="SAM" id="MobiDB-lite"/>
    </source>
</evidence>
<feature type="region of interest" description="Disordered" evidence="1">
    <location>
        <begin position="1064"/>
        <end position="1134"/>
    </location>
</feature>
<feature type="compositionally biased region" description="Polar residues" evidence="1">
    <location>
        <begin position="496"/>
        <end position="514"/>
    </location>
</feature>
<name>A0ABM1T118_LIMPO</name>
<dbReference type="InterPro" id="IPR027244">
    <property type="entry name" value="IML1"/>
</dbReference>
<feature type="domain" description="DEP" evidence="2">
    <location>
        <begin position="1175"/>
        <end position="1236"/>
    </location>
</feature>
<keyword evidence="3" id="KW-1185">Reference proteome</keyword>
<dbReference type="PANTHER" id="PTHR13179">
    <property type="entry name" value="DEP DOMAIN CONTAINING PROTEIN 5"/>
    <property type="match status" value="1"/>
</dbReference>
<gene>
    <name evidence="4 5" type="primary">LOC106465918</name>
</gene>
<accession>A0ABM1T118</accession>
<reference evidence="4 5" key="1">
    <citation type="submission" date="2025-05" db="UniProtKB">
        <authorList>
            <consortium name="RefSeq"/>
        </authorList>
    </citation>
    <scope>IDENTIFICATION</scope>
    <source>
        <tissue evidence="4 5">Muscle</tissue>
    </source>
</reference>
<dbReference type="Gene3D" id="1.10.10.10">
    <property type="entry name" value="Winged helix-like DNA-binding domain superfamily/Winged helix DNA-binding domain"/>
    <property type="match status" value="1"/>
</dbReference>
<feature type="compositionally biased region" description="Basic and acidic residues" evidence="1">
    <location>
        <begin position="1081"/>
        <end position="1105"/>
    </location>
</feature>
<dbReference type="Pfam" id="PF23013">
    <property type="entry name" value="IML1_N"/>
    <property type="match status" value="1"/>
</dbReference>
<dbReference type="Pfam" id="PF19418">
    <property type="entry name" value="DEPDC5_CTD"/>
    <property type="match status" value="1"/>
</dbReference>
<dbReference type="PANTHER" id="PTHR13179:SF8">
    <property type="entry name" value="GATOR COMPLEX PROTEIN DEPDC5"/>
    <property type="match status" value="1"/>
</dbReference>
<dbReference type="PROSITE" id="PS50186">
    <property type="entry name" value="DEP"/>
    <property type="match status" value="1"/>
</dbReference>
<evidence type="ECO:0000313" key="5">
    <source>
        <dbReference type="RefSeq" id="XP_022249575.1"/>
    </source>
</evidence>
<dbReference type="SUPFAM" id="SSF46785">
    <property type="entry name" value="Winged helix' DNA-binding domain"/>
    <property type="match status" value="1"/>
</dbReference>
<feature type="compositionally biased region" description="Low complexity" evidence="1">
    <location>
        <begin position="1065"/>
        <end position="1080"/>
    </location>
</feature>
<dbReference type="InterPro" id="IPR000591">
    <property type="entry name" value="DEP_dom"/>
</dbReference>
<dbReference type="RefSeq" id="XP_022249574.1">
    <property type="nucleotide sequence ID" value="XM_022393866.1"/>
</dbReference>
<dbReference type="InterPro" id="IPR036390">
    <property type="entry name" value="WH_DNA-bd_sf"/>
</dbReference>
<proteinExistence type="predicted"/>
<dbReference type="Pfam" id="PF12257">
    <property type="entry name" value="IML1"/>
    <property type="match status" value="1"/>
</dbReference>
<evidence type="ECO:0000313" key="4">
    <source>
        <dbReference type="RefSeq" id="XP_022249574.1"/>
    </source>
</evidence>
<dbReference type="InterPro" id="IPR036388">
    <property type="entry name" value="WH-like_DNA-bd_sf"/>
</dbReference>
<feature type="region of interest" description="Disordered" evidence="1">
    <location>
        <begin position="479"/>
        <end position="519"/>
    </location>
</feature>
<evidence type="ECO:0000259" key="2">
    <source>
        <dbReference type="PROSITE" id="PS50186"/>
    </source>
</evidence>
<dbReference type="InterPro" id="IPR048255">
    <property type="entry name" value="IML1_N"/>
</dbReference>
<dbReference type="InterPro" id="IPR045838">
    <property type="entry name" value="DEPDC5_CTD"/>
</dbReference>
<sequence length="1564" mass="178393">MKLVVHQKNFSEDSLVINPKDFPTLKKGDIVEIYLPEDEYSRLLLQVTSFREDFQQKDAISVEQSIANSFQLRTYADVIVNPVNPKNVGLDSLELTFKDQYLARSDMWRLTQSLVNTCVYPNKKIEFSGIRCQVYEMWAQGERVACGVVTKDTKIVYRSGSSMVYLFIQMSSEMWDFDINGDLYFEKAVNGFLSDLFAKWKKLNCNHDVTIVLFSRTFYEAHSIDEFPNYMRECLQQDYKGRFYEDFYRVAVQNERYDDWNSTLILLKKLFNQYQQMVLEYHQREGVKIPHAVNSTSSQGNFLEVLNMSLNVFEKHYVDRSFDRTGQLSVVITPGVGVFEVNRDLTNITKQRIIDNGIGSDLVCLGEQPLHAVPLFKFHNKQRPRNSLSAVDDYNMPHWINLSFYSSTKQISYSTFTPRIKLPTPLPKAAREKTLQNALSSTRARHVSQPDSTFPTLFDYDEYDDQVFKLPSYSQNASRVTHSLQRVPGKKKGNRSVKNPSSRLGSEEPTSCFLSSEPPPTTSLFSSSAILIPTLDSSSLSSSYGAQNADVPDLGHAPHRLPSRDDIETEFSPPVRAIVGSAGSSKGHHLNKQVMNRKPRALVNPFDPSHVTIKLTSNRRRWTHVFPQGPTGVFMQQHHYQAVPQNTAATMMPPTVDDDIIFSQDQLRLAALHRDPQWNKTLQGHHHVIEDLTESDRRRVSTKAASQLCSGEINLSNSGGSLATFEGRFRTSGIRTSTYVSSDSHIDRNLTLLWGATGEQEWTPALTTGVDWKSLAIPACLPITTDYFPDKRSLQYDFVVSDYFLQPEDISSELTLRRCYRGEEDTKHHCPITAAQVYRELISQRLQQGFQVIVMPIHHPSSYHAQSNLSPQFTSSLVCARVKNDQTEHDECLMSIGRIFHKMTLDGPTITVTQYRPRHPCSTRKSHYCYRFQAPDNDTYGVSWVDFASEKLETYNWNYLDHYICLRGEDEYKLKEGLKHWRLRLFLLPNVNCTTKSITDDSFSCDSFSDLSREEVLQQQEGFLKFLEVLNRIRRPVYSRKSKRLQTHARRLSLGHSISFNTQVSQNSVSGGTSNNSGPSFRERVGSNRIHDRPRNGSKGVERGRVSPASEADNKLGGSNTSLEGTSEGVDSTDEAAQADLKPLNANSPHAEIIEAMKHQVNGLSFLNKQSGLPPYSFISGEAVLWVIENIEGITSQVQAIHFLLNLQQEGLICHASGVTTIQFIHGFYLYYLVCQEKDQTKVSNSELQEGDIRLFREEWLEVELLPVSESPQQIITLPWTEREQPTDEWHITQHVEKKIEFKATNIDIDVGKKSGREEWGHLHYHSIFCPSEAFEILVEWLVATGSILADLVQGWARKAVSYGYHLVPVPSDPFALPFSSNSDPLRGPIFIPFNLDCLPDTDSQLLGGGALELFQEHILRRFGFLIHRDPASQNYYVHVSGSAFVMIPNQIPSVSGCINIKKRTQKYQQPICSPHEEYITRHFSGKKSRSYDAISSHEAKIGFLWSYNYMVTKRWKTQNTGDEHFMKTLMNDFHAFCNNENGRLQDCWENYWMTGCQHVLGLE</sequence>